<proteinExistence type="evidence at transcript level"/>
<dbReference type="AlphaFoldDB" id="I3S9D0"/>
<reference evidence="3" key="1">
    <citation type="submission" date="2012-05" db="EMBL/GenBank/DDBJ databases">
        <authorList>
            <person name="Krishnakumar V."/>
            <person name="Cheung F."/>
            <person name="Xiao Y."/>
            <person name="Chan A."/>
            <person name="Moskal W.A."/>
            <person name="Town C.D."/>
        </authorList>
    </citation>
    <scope>NUCLEOTIDE SEQUENCE</scope>
</reference>
<evidence type="ECO:0000259" key="2">
    <source>
        <dbReference type="Pfam" id="PF07127"/>
    </source>
</evidence>
<dbReference type="ExpressionAtlas" id="I3S9D0">
    <property type="expression patterns" value="differential"/>
</dbReference>
<evidence type="ECO:0000256" key="1">
    <source>
        <dbReference type="SAM" id="Phobius"/>
    </source>
</evidence>
<dbReference type="GO" id="GO:0046872">
    <property type="term" value="F:metal ion binding"/>
    <property type="evidence" value="ECO:0007669"/>
    <property type="project" value="InterPro"/>
</dbReference>
<name>I3S9D0_MEDTR</name>
<feature type="domain" description="Late nodulin" evidence="2">
    <location>
        <begin position="1"/>
        <end position="55"/>
    </location>
</feature>
<sequence>MAKVTKFVYITIHFLSLFFIAMNIVAIPECHADSHRVAKIDYVLSLKPQCRNYTCVCQDSNRYR</sequence>
<feature type="transmembrane region" description="Helical" evidence="1">
    <location>
        <begin position="7"/>
        <end position="27"/>
    </location>
</feature>
<keyword evidence="1" id="KW-0812">Transmembrane</keyword>
<dbReference type="Pfam" id="PF07127">
    <property type="entry name" value="Nodulin_late"/>
    <property type="match status" value="1"/>
</dbReference>
<accession>I3S9D0</accession>
<keyword evidence="1" id="KW-1133">Transmembrane helix</keyword>
<protein>
    <recommendedName>
        <fullName evidence="2">Late nodulin domain-containing protein</fullName>
    </recommendedName>
</protein>
<organism evidence="3">
    <name type="scientific">Medicago truncatula</name>
    <name type="common">Barrel medic</name>
    <name type="synonym">Medicago tribuloides</name>
    <dbReference type="NCBI Taxonomy" id="3880"/>
    <lineage>
        <taxon>Eukaryota</taxon>
        <taxon>Viridiplantae</taxon>
        <taxon>Streptophyta</taxon>
        <taxon>Embryophyta</taxon>
        <taxon>Tracheophyta</taxon>
        <taxon>Spermatophyta</taxon>
        <taxon>Magnoliopsida</taxon>
        <taxon>eudicotyledons</taxon>
        <taxon>Gunneridae</taxon>
        <taxon>Pentapetalae</taxon>
        <taxon>rosids</taxon>
        <taxon>fabids</taxon>
        <taxon>Fabales</taxon>
        <taxon>Fabaceae</taxon>
        <taxon>Papilionoideae</taxon>
        <taxon>50 kb inversion clade</taxon>
        <taxon>NPAAA clade</taxon>
        <taxon>Hologalegina</taxon>
        <taxon>IRL clade</taxon>
        <taxon>Trifolieae</taxon>
        <taxon>Medicago</taxon>
    </lineage>
</organism>
<dbReference type="EMBL" id="BT137077">
    <property type="protein sequence ID" value="AFK36872.1"/>
    <property type="molecule type" value="mRNA"/>
</dbReference>
<dbReference type="InterPro" id="IPR009810">
    <property type="entry name" value="Nodulin_late_dom"/>
</dbReference>
<evidence type="ECO:0000313" key="3">
    <source>
        <dbReference type="EMBL" id="AFK36872.1"/>
    </source>
</evidence>
<keyword evidence="1" id="KW-0472">Membrane</keyword>